<keyword evidence="3" id="KW-1185">Reference proteome</keyword>
<proteinExistence type="predicted"/>
<comment type="caution">
    <text evidence="2">The sequence shown here is derived from an EMBL/GenBank/DDBJ whole genome shotgun (WGS) entry which is preliminary data.</text>
</comment>
<organism evidence="2 3">
    <name type="scientific">Streptomyces thioluteus</name>
    <dbReference type="NCBI Taxonomy" id="66431"/>
    <lineage>
        <taxon>Bacteria</taxon>
        <taxon>Bacillati</taxon>
        <taxon>Actinomycetota</taxon>
        <taxon>Actinomycetes</taxon>
        <taxon>Kitasatosporales</taxon>
        <taxon>Streptomycetaceae</taxon>
        <taxon>Streptomyces</taxon>
    </lineage>
</organism>
<reference evidence="3" key="1">
    <citation type="journal article" date="2019" name="Int. J. Syst. Evol. Microbiol.">
        <title>The Global Catalogue of Microorganisms (GCM) 10K type strain sequencing project: providing services to taxonomists for standard genome sequencing and annotation.</title>
        <authorList>
            <consortium name="The Broad Institute Genomics Platform"/>
            <consortium name="The Broad Institute Genome Sequencing Center for Infectious Disease"/>
            <person name="Wu L."/>
            <person name="Ma J."/>
        </authorList>
    </citation>
    <scope>NUCLEOTIDE SEQUENCE [LARGE SCALE GENOMIC DNA]</scope>
    <source>
        <strain evidence="3">JCM 4087</strain>
    </source>
</reference>
<evidence type="ECO:0000313" key="2">
    <source>
        <dbReference type="EMBL" id="GAA2920777.1"/>
    </source>
</evidence>
<evidence type="ECO:0000256" key="1">
    <source>
        <dbReference type="SAM" id="MobiDB-lite"/>
    </source>
</evidence>
<feature type="compositionally biased region" description="Low complexity" evidence="1">
    <location>
        <begin position="95"/>
        <end position="104"/>
    </location>
</feature>
<dbReference type="EMBL" id="BAAAXZ010000062">
    <property type="protein sequence ID" value="GAA2920777.1"/>
    <property type="molecule type" value="Genomic_DNA"/>
</dbReference>
<name>A0ABP6J4U1_STRTU</name>
<protein>
    <submittedName>
        <fullName evidence="2">Uncharacterized protein</fullName>
    </submittedName>
</protein>
<feature type="compositionally biased region" description="Gly residues" evidence="1">
    <location>
        <begin position="52"/>
        <end position="66"/>
    </location>
</feature>
<dbReference type="Proteomes" id="UP001501102">
    <property type="component" value="Unassembled WGS sequence"/>
</dbReference>
<evidence type="ECO:0000313" key="3">
    <source>
        <dbReference type="Proteomes" id="UP001501102"/>
    </source>
</evidence>
<sequence length="118" mass="12474">MERPSPGTVGGQRDAQVDGAEPVPVHETAQERAVGEELVRGERRAEADGFGRRGGGVPAGGAGRGGFLPPRTGPVRAGRGTVGWEPRRFGGWVMSRSSSSQSQRVGGRDTMSRRHGRQ</sequence>
<accession>A0ABP6J4U1</accession>
<feature type="region of interest" description="Disordered" evidence="1">
    <location>
        <begin position="1"/>
        <end position="118"/>
    </location>
</feature>
<feature type="compositionally biased region" description="Basic and acidic residues" evidence="1">
    <location>
        <begin position="28"/>
        <end position="51"/>
    </location>
</feature>
<gene>
    <name evidence="2" type="ORF">GCM10020221_16190</name>
</gene>